<evidence type="ECO:0000313" key="2">
    <source>
        <dbReference type="Proteomes" id="UP000027219"/>
    </source>
</evidence>
<dbReference type="Proteomes" id="UP000027219">
    <property type="component" value="Unassembled WGS sequence"/>
</dbReference>
<dbReference type="SUPFAM" id="SSF103642">
    <property type="entry name" value="Sec-C motif"/>
    <property type="match status" value="1"/>
</dbReference>
<dbReference type="PANTHER" id="PTHR33747">
    <property type="entry name" value="UPF0225 PROTEIN SCO1677"/>
    <property type="match status" value="1"/>
</dbReference>
<sequence length="207" mass="22844">MTYQLLNQDGLPQECTPQFVEGAILASNLATKPLDPKEWLAVISPEAEESFIGLVTEQINRQHNLIQRSEYLLTEVLAEGDFNEQFADVAEGFMMVWPTVEEQWQQANMADGTLRMLQALLTTLMLAIDEEQTQQQMVAAGLENPPALADLVGQVDLMVNEVALAADEAMLGNKAQSVNPFKNIGRNDPCPCESGKKFKQCCGRSQA</sequence>
<dbReference type="EMBL" id="JFFR01000025">
    <property type="protein sequence ID" value="KDN27800.1"/>
    <property type="molecule type" value="Genomic_DNA"/>
</dbReference>
<proteinExistence type="predicted"/>
<dbReference type="Gene3D" id="3.10.450.50">
    <property type="match status" value="1"/>
</dbReference>
<accession>A0A066UL70</accession>
<comment type="caution">
    <text evidence="1">The sequence shown here is derived from an EMBL/GenBank/DDBJ whole genome shotgun (WGS) entry which is preliminary data.</text>
</comment>
<reference evidence="1 2" key="1">
    <citation type="submission" date="2014-02" db="EMBL/GenBank/DDBJ databases">
        <title>Vibrio fortis Dalian14 Genome Sequencing.</title>
        <authorList>
            <person name="Wang Y."/>
            <person name="Song L."/>
            <person name="Liu G."/>
            <person name="Ding J."/>
        </authorList>
    </citation>
    <scope>NUCLEOTIDE SEQUENCE [LARGE SCALE GENOMIC DNA]</scope>
    <source>
        <strain evidence="1 2">Dalian14</strain>
    </source>
</reference>
<dbReference type="Pfam" id="PF02810">
    <property type="entry name" value="SEC-C"/>
    <property type="match status" value="1"/>
</dbReference>
<dbReference type="RefSeq" id="WP_032552224.1">
    <property type="nucleotide sequence ID" value="NZ_JFFR01000025.1"/>
</dbReference>
<dbReference type="OrthoDB" id="570299at2"/>
<protein>
    <submittedName>
        <fullName evidence="1">Prepilin peptidase</fullName>
    </submittedName>
</protein>
<evidence type="ECO:0000313" key="1">
    <source>
        <dbReference type="EMBL" id="KDN27800.1"/>
    </source>
</evidence>
<keyword evidence="2" id="KW-1185">Reference proteome</keyword>
<dbReference type="Pfam" id="PF03695">
    <property type="entry name" value="UPF0149"/>
    <property type="match status" value="1"/>
</dbReference>
<dbReference type="InterPro" id="IPR011978">
    <property type="entry name" value="YgfB-like"/>
</dbReference>
<dbReference type="STRING" id="212667.VFDL14_02135"/>
<gene>
    <name evidence="1" type="ORF">VFDL14_02135</name>
</gene>
<dbReference type="AlphaFoldDB" id="A0A066UL70"/>
<dbReference type="PANTHER" id="PTHR33747:SF1">
    <property type="entry name" value="ADENYLATE CYCLASE-ASSOCIATED CAP C-TERMINAL DOMAIN-CONTAINING PROTEIN"/>
    <property type="match status" value="1"/>
</dbReference>
<organism evidence="1 2">
    <name type="scientific">Vibrio fortis</name>
    <dbReference type="NCBI Taxonomy" id="212667"/>
    <lineage>
        <taxon>Bacteria</taxon>
        <taxon>Pseudomonadati</taxon>
        <taxon>Pseudomonadota</taxon>
        <taxon>Gammaproteobacteria</taxon>
        <taxon>Vibrionales</taxon>
        <taxon>Vibrionaceae</taxon>
        <taxon>Vibrio</taxon>
    </lineage>
</organism>
<name>A0A066UL70_9VIBR</name>
<dbReference type="InterPro" id="IPR004027">
    <property type="entry name" value="SEC_C_motif"/>
</dbReference>